<feature type="transmembrane region" description="Helical" evidence="13">
    <location>
        <begin position="523"/>
        <end position="548"/>
    </location>
</feature>
<dbReference type="InterPro" id="IPR050173">
    <property type="entry name" value="ABC_transporter_C-like"/>
</dbReference>
<evidence type="ECO:0000256" key="5">
    <source>
        <dbReference type="ARBA" id="ARBA00022692"/>
    </source>
</evidence>
<dbReference type="PROSITE" id="PS00211">
    <property type="entry name" value="ABC_TRANSPORTER_1"/>
    <property type="match status" value="2"/>
</dbReference>
<reference evidence="16" key="1">
    <citation type="journal article" date="2013" name="Genetics">
        <title>The draft genome and transcriptome of Panagrellus redivivus are shaped by the harsh demands of a free-living lifestyle.</title>
        <authorList>
            <person name="Srinivasan J."/>
            <person name="Dillman A.R."/>
            <person name="Macchietto M.G."/>
            <person name="Heikkinen L."/>
            <person name="Lakso M."/>
            <person name="Fracchia K.M."/>
            <person name="Antoshechkin I."/>
            <person name="Mortazavi A."/>
            <person name="Wong G."/>
            <person name="Sternberg P.W."/>
        </authorList>
    </citation>
    <scope>NUCLEOTIDE SEQUENCE [LARGE SCALE GENOMIC DNA]</scope>
    <source>
        <strain evidence="16">MT8872</strain>
    </source>
</reference>
<dbReference type="CDD" id="cd03250">
    <property type="entry name" value="ABCC_MRP_domain1"/>
    <property type="match status" value="1"/>
</dbReference>
<evidence type="ECO:0000259" key="15">
    <source>
        <dbReference type="PROSITE" id="PS50929"/>
    </source>
</evidence>
<evidence type="ECO:0000256" key="11">
    <source>
        <dbReference type="ARBA" id="ARBA00024220"/>
    </source>
</evidence>
<dbReference type="EC" id="7.6.2.3" evidence="11"/>
<dbReference type="Proteomes" id="UP000492821">
    <property type="component" value="Unassembled WGS sequence"/>
</dbReference>
<protein>
    <recommendedName>
        <fullName evidence="11">ABC-type glutathione-S-conjugate transporter</fullName>
        <ecNumber evidence="11">7.6.2.3</ecNumber>
    </recommendedName>
</protein>
<dbReference type="FunFam" id="1.20.1560.10:FF:000020">
    <property type="entry name" value="ABC metal ion transporter"/>
    <property type="match status" value="1"/>
</dbReference>
<feature type="domain" description="ABC transporter" evidence="14">
    <location>
        <begin position="581"/>
        <end position="807"/>
    </location>
</feature>
<keyword evidence="7" id="KW-0547">Nucleotide-binding</keyword>
<dbReference type="GO" id="GO:0016887">
    <property type="term" value="F:ATP hydrolysis activity"/>
    <property type="evidence" value="ECO:0007669"/>
    <property type="project" value="InterPro"/>
</dbReference>
<dbReference type="PROSITE" id="PS50893">
    <property type="entry name" value="ABC_TRANSPORTER_2"/>
    <property type="match status" value="2"/>
</dbReference>
<dbReference type="InterPro" id="IPR003439">
    <property type="entry name" value="ABC_transporter-like_ATP-bd"/>
</dbReference>
<dbReference type="FunFam" id="1.20.1560.10:FF:000001">
    <property type="entry name" value="ATP-binding cassette subfamily C member 1"/>
    <property type="match status" value="1"/>
</dbReference>
<dbReference type="Pfam" id="PF00005">
    <property type="entry name" value="ABC_tran"/>
    <property type="match status" value="2"/>
</dbReference>
<evidence type="ECO:0000256" key="4">
    <source>
        <dbReference type="ARBA" id="ARBA00022554"/>
    </source>
</evidence>
<dbReference type="GO" id="GO:0015431">
    <property type="term" value="F:ABC-type glutathione S-conjugate transporter activity"/>
    <property type="evidence" value="ECO:0007669"/>
    <property type="project" value="UniProtKB-EC"/>
</dbReference>
<dbReference type="Gene3D" id="1.20.1560.10">
    <property type="entry name" value="ABC transporter type 1, transmembrane domain"/>
    <property type="match status" value="3"/>
</dbReference>
<evidence type="ECO:0000256" key="1">
    <source>
        <dbReference type="ARBA" id="ARBA00004128"/>
    </source>
</evidence>
<keyword evidence="3" id="KW-0813">Transport</keyword>
<dbReference type="CDD" id="cd03244">
    <property type="entry name" value="ABCC_MRP_domain2"/>
    <property type="match status" value="1"/>
</dbReference>
<feature type="transmembrane region" description="Helical" evidence="13">
    <location>
        <begin position="482"/>
        <end position="511"/>
    </location>
</feature>
<comment type="catalytic activity">
    <reaction evidence="12">
        <text>leukotriene C4(in) + ATP + H2O = leukotriene C4(out) + ADP + phosphate + H(+)</text>
        <dbReference type="Rhea" id="RHEA:38963"/>
        <dbReference type="ChEBI" id="CHEBI:15377"/>
        <dbReference type="ChEBI" id="CHEBI:15378"/>
        <dbReference type="ChEBI" id="CHEBI:30616"/>
        <dbReference type="ChEBI" id="CHEBI:43474"/>
        <dbReference type="ChEBI" id="CHEBI:57973"/>
        <dbReference type="ChEBI" id="CHEBI:456216"/>
    </reaction>
    <physiologicalReaction direction="left-to-right" evidence="12">
        <dbReference type="Rhea" id="RHEA:38964"/>
    </physiologicalReaction>
</comment>
<keyword evidence="5 13" id="KW-0812">Transmembrane</keyword>
<dbReference type="FunFam" id="3.40.50.300:FF:000997">
    <property type="entry name" value="Multidrug resistance-associated protein 1"/>
    <property type="match status" value="1"/>
</dbReference>
<dbReference type="SUPFAM" id="SSF52540">
    <property type="entry name" value="P-loop containing nucleoside triphosphate hydrolases"/>
    <property type="match status" value="2"/>
</dbReference>
<dbReference type="WBParaSite" id="Pan_g585.t3">
    <property type="protein sequence ID" value="Pan_g585.t3"/>
    <property type="gene ID" value="Pan_g585"/>
</dbReference>
<evidence type="ECO:0000256" key="6">
    <source>
        <dbReference type="ARBA" id="ARBA00022737"/>
    </source>
</evidence>
<feature type="transmembrane region" description="Helical" evidence="13">
    <location>
        <begin position="1128"/>
        <end position="1148"/>
    </location>
</feature>
<dbReference type="CDD" id="cd18595">
    <property type="entry name" value="ABC_6TM_MRP1_2_3_6_D1_like"/>
    <property type="match status" value="1"/>
</dbReference>
<dbReference type="GO" id="GO:0000323">
    <property type="term" value="C:lytic vacuole"/>
    <property type="evidence" value="ECO:0007669"/>
    <property type="project" value="UniProtKB-ARBA"/>
</dbReference>
<feature type="transmembrane region" description="Helical" evidence="13">
    <location>
        <begin position="1213"/>
        <end position="1235"/>
    </location>
</feature>
<evidence type="ECO:0000256" key="10">
    <source>
        <dbReference type="ARBA" id="ARBA00023136"/>
    </source>
</evidence>
<dbReference type="FunFam" id="3.40.50.300:FF:000074">
    <property type="entry name" value="Multidrug resistance-associated protein 5 isoform 1"/>
    <property type="match status" value="1"/>
</dbReference>
<feature type="transmembrane region" description="Helical" evidence="13">
    <location>
        <begin position="927"/>
        <end position="949"/>
    </location>
</feature>
<feature type="transmembrane region" description="Helical" evidence="13">
    <location>
        <begin position="123"/>
        <end position="145"/>
    </location>
</feature>
<feature type="transmembrane region" description="Helical" evidence="13">
    <location>
        <begin position="53"/>
        <end position="73"/>
    </location>
</feature>
<dbReference type="GO" id="GO:0005774">
    <property type="term" value="C:vacuolar membrane"/>
    <property type="evidence" value="ECO:0007669"/>
    <property type="project" value="UniProtKB-SubCell"/>
</dbReference>
<keyword evidence="8" id="KW-0067">ATP-binding</keyword>
<keyword evidence="4" id="KW-0926">Vacuole</keyword>
<keyword evidence="16" id="KW-1185">Reference proteome</keyword>
<keyword evidence="6" id="KW-0677">Repeat</keyword>
<feature type="transmembrane region" description="Helical" evidence="13">
    <location>
        <begin position="404"/>
        <end position="425"/>
    </location>
</feature>
<feature type="transmembrane region" description="Helical" evidence="13">
    <location>
        <begin position="380"/>
        <end position="398"/>
    </location>
</feature>
<feature type="domain" description="ABC transmembrane type-1" evidence="15">
    <location>
        <begin position="273"/>
        <end position="549"/>
    </location>
</feature>
<dbReference type="Gene3D" id="3.40.50.300">
    <property type="entry name" value="P-loop containing nucleotide triphosphate hydrolases"/>
    <property type="match status" value="2"/>
</dbReference>
<dbReference type="InterPro" id="IPR027417">
    <property type="entry name" value="P-loop_NTPase"/>
</dbReference>
<dbReference type="PANTHER" id="PTHR24223">
    <property type="entry name" value="ATP-BINDING CASSETTE SUB-FAMILY C"/>
    <property type="match status" value="1"/>
</dbReference>
<dbReference type="InterPro" id="IPR011527">
    <property type="entry name" value="ABC1_TM_dom"/>
</dbReference>
<dbReference type="GO" id="GO:0005524">
    <property type="term" value="F:ATP binding"/>
    <property type="evidence" value="ECO:0007669"/>
    <property type="project" value="UniProtKB-KW"/>
</dbReference>
<dbReference type="Pfam" id="PF00664">
    <property type="entry name" value="ABC_membrane"/>
    <property type="match status" value="2"/>
</dbReference>
<organism evidence="16 17">
    <name type="scientific">Panagrellus redivivus</name>
    <name type="common">Microworm</name>
    <dbReference type="NCBI Taxonomy" id="6233"/>
    <lineage>
        <taxon>Eukaryota</taxon>
        <taxon>Metazoa</taxon>
        <taxon>Ecdysozoa</taxon>
        <taxon>Nematoda</taxon>
        <taxon>Chromadorea</taxon>
        <taxon>Rhabditida</taxon>
        <taxon>Tylenchina</taxon>
        <taxon>Panagrolaimomorpha</taxon>
        <taxon>Panagrolaimoidea</taxon>
        <taxon>Panagrolaimidae</taxon>
        <taxon>Panagrellus</taxon>
    </lineage>
</organism>
<keyword evidence="10 13" id="KW-0472">Membrane</keyword>
<dbReference type="InterPro" id="IPR003593">
    <property type="entry name" value="AAA+_ATPase"/>
</dbReference>
<feature type="transmembrane region" description="Helical" evidence="13">
    <location>
        <begin position="269"/>
        <end position="290"/>
    </location>
</feature>
<accession>A0A7E4W2Z5</accession>
<feature type="transmembrane region" description="Helical" evidence="13">
    <location>
        <begin position="21"/>
        <end position="41"/>
    </location>
</feature>
<dbReference type="InterPro" id="IPR036640">
    <property type="entry name" value="ABC1_TM_sf"/>
</dbReference>
<evidence type="ECO:0000256" key="12">
    <source>
        <dbReference type="ARBA" id="ARBA00047523"/>
    </source>
</evidence>
<keyword evidence="9 13" id="KW-1133">Transmembrane helix</keyword>
<comment type="subcellular location">
    <subcellularLocation>
        <location evidence="1">Vacuole membrane</location>
        <topology evidence="1">Multi-pass membrane protein</topology>
    </subcellularLocation>
</comment>
<evidence type="ECO:0000256" key="9">
    <source>
        <dbReference type="ARBA" id="ARBA00022989"/>
    </source>
</evidence>
<feature type="transmembrane region" description="Helical" evidence="13">
    <location>
        <begin position="1060"/>
        <end position="1091"/>
    </location>
</feature>
<feature type="transmembrane region" description="Helical" evidence="13">
    <location>
        <begin position="980"/>
        <end position="1006"/>
    </location>
</feature>
<feature type="domain" description="ABC transporter" evidence="14">
    <location>
        <begin position="1309"/>
        <end position="1543"/>
    </location>
</feature>
<evidence type="ECO:0000256" key="13">
    <source>
        <dbReference type="SAM" id="Phobius"/>
    </source>
</evidence>
<evidence type="ECO:0000313" key="16">
    <source>
        <dbReference type="Proteomes" id="UP000492821"/>
    </source>
</evidence>
<feature type="domain" description="ABC transmembrane type-1" evidence="15">
    <location>
        <begin position="934"/>
        <end position="1271"/>
    </location>
</feature>
<dbReference type="CDD" id="cd18603">
    <property type="entry name" value="ABC_6TM_MRP1_2_3_6_D2_like"/>
    <property type="match status" value="1"/>
</dbReference>
<evidence type="ECO:0000256" key="2">
    <source>
        <dbReference type="ARBA" id="ARBA00009726"/>
    </source>
</evidence>
<proteinExistence type="inferred from homology"/>
<reference evidence="17" key="2">
    <citation type="submission" date="2020-10" db="UniProtKB">
        <authorList>
            <consortium name="WormBaseParasite"/>
        </authorList>
    </citation>
    <scope>IDENTIFICATION</scope>
</reference>
<evidence type="ECO:0000313" key="17">
    <source>
        <dbReference type="WBParaSite" id="Pan_g585.t3"/>
    </source>
</evidence>
<comment type="similarity">
    <text evidence="2">Belongs to the ABC transporter superfamily. ABCC family. Conjugate transporter (TC 3.A.1.208) subfamily.</text>
</comment>
<dbReference type="SUPFAM" id="SSF90123">
    <property type="entry name" value="ABC transporter transmembrane region"/>
    <property type="match status" value="3"/>
</dbReference>
<feature type="transmembrane region" description="Helical" evidence="13">
    <location>
        <begin position="80"/>
        <end position="103"/>
    </location>
</feature>
<feature type="transmembrane region" description="Helical" evidence="13">
    <location>
        <begin position="302"/>
        <end position="325"/>
    </location>
</feature>
<name>A0A7E4W2Z5_PANRE</name>
<dbReference type="PROSITE" id="PS50929">
    <property type="entry name" value="ABC_TM1F"/>
    <property type="match status" value="2"/>
</dbReference>
<evidence type="ECO:0000256" key="3">
    <source>
        <dbReference type="ARBA" id="ARBA00022448"/>
    </source>
</evidence>
<dbReference type="PANTHER" id="PTHR24223:SF443">
    <property type="entry name" value="MULTIDRUG-RESISTANCE LIKE PROTEIN 1, ISOFORM I"/>
    <property type="match status" value="1"/>
</dbReference>
<evidence type="ECO:0000256" key="7">
    <source>
        <dbReference type="ARBA" id="ARBA00022741"/>
    </source>
</evidence>
<dbReference type="InterPro" id="IPR017871">
    <property type="entry name" value="ABC_transporter-like_CS"/>
</dbReference>
<dbReference type="SMART" id="SM00382">
    <property type="entry name" value="AAA"/>
    <property type="match status" value="2"/>
</dbReference>
<evidence type="ECO:0000259" key="14">
    <source>
        <dbReference type="PROSITE" id="PS50893"/>
    </source>
</evidence>
<sequence length="1550" mass="173721">MLNFCRKTDGKCSEVVDLRKTEFLGSLLFINGTVLWAYSLYEYFTLETGPDSLQIIGYTFLYFALAVALVLTVASRNRGLVTSGVLFIFWFLLAICGLPEFWYKLNTFEFSSLDETEQSYSTFYFINYMIYYGLVLLEFLFNCFADTPKYRVIDKKSCPELYSSFLNQITYTWYDRLATKGYKRGIVQDDLYDLNSRDQSKHLLEKFTKVWDDFIETSDLSNSKTKSQIDNDDSIKPTYINGKQIYLKQPPSIIWPLFKTFKWPFLGGGMYKFIFDIFSFASPQLLHYLINFIEDKSQPEWIGIMIALVMFGVSCIQSLILHSYFHSMFRLGMNIRALLTSLVYRKSLYLSNKARKTRTVGQIVTLMSVDCQRFQDTTSFIMLFWSAPLQIGLAVYFLWQLLGWSVLCGLLVLVLCTPLNWLIAAQMRKCQTQQMKLKDERLKVTNEALNGMKVLKLYAWESNIQKVILEIRKKEIAILKKLALLNAATALSWSCAPFLVAVVTFGVFVIIDPENNVLTPQVTFVALSLFNILRFPLAILAMIWGQAIQSQVSNKRLKEFLAEDEIEHIPAPEGIKSDVAIGVSNGNFTWGEEEDSFQLQDININIKKGSLVAIVGRIGSGKTSLMSALLGEMQCLSGGVAISGSVAYVPQQPWIQNLSLKKNILFNQNYHQLLYERVLEACALTTDLKSLPAGDETEIGEKGINLSGGQKQRVSLARSVYSQTDVYLFDDPLSAVDAHVGKHIFENVISSQTGMLKYHTRILVTHGLNYLKHCDQIIVMKDGKISESGSYEQLISDSGEFSEILEEFLIEEAKNRGRSVSFGEDADEVREVLADLERLHPVKTQQIQRQISQSIDRLSPGPVEVDVTLKNNKKVHTEDPDRVPLLPASNGTATVIKPGANRAKLIEKEGVETGQVKLNVYSTYLRAIGIPVTLLFIIIYTASSIIGVYSNLYLADWSDHAAEIQASEQGSHNSTVRLSIYTALGLGQASLICIASTCMAMGMVVASKSLHEKMLKNILRSPMAFFDVTPLGRILNRFSKDIETTDTRLPNSLITMVGNLVQLVFVMLVPIIVTPMIVLPMSIVLLGYIILRDVDGLDGPIPRSLMAFVRTVIASIETIVVIAFATPWFTPCFCVLAVVYYLVLRFYISTSRQLKRLEATTRSPIYSHFQESIQGATSIRAFRSIDHFILESQKRIDTNLEAYYPSIVANRWLAVRLELVGSCIVLFSALLAVLFRDDGVTPGLVGLSVSYAFNITQTLNWAVRMTSELETNIVAVERIKEYSDTPTEGDVETAPAFKLSKSWPSRGSINIEDLEVKYRPELDLVLKGLNAHISSKEKVGVVGRTGAGKSSLMMALFRLVEPHYGKIVIDGVDITTLGLDDLRSRLTIVPQDPVLFSGTLRKNLDPFDRHSDAEIWEALKLTGLENVVSDLPGVLEFSIQESGGNLSVGQRQLICLARALLRKTKLLVLDEAAASVDVETDQMIQRTMQQNFADCTVLTIAHRLQSVKNSDRIMVLDSGNVVEFDSPDALLNDPTSMFHSMAVDAGLISH</sequence>
<evidence type="ECO:0000256" key="8">
    <source>
        <dbReference type="ARBA" id="ARBA00022840"/>
    </source>
</evidence>